<keyword evidence="1" id="KW-0472">Membrane</keyword>
<dbReference type="EMBL" id="UYYF01000598">
    <property type="protein sequence ID" value="VDM98700.1"/>
    <property type="molecule type" value="Genomic_DNA"/>
</dbReference>
<dbReference type="Proteomes" id="UP000276776">
    <property type="component" value="Unassembled WGS sequence"/>
</dbReference>
<feature type="transmembrane region" description="Helical" evidence="1">
    <location>
        <begin position="24"/>
        <end position="42"/>
    </location>
</feature>
<dbReference type="WBParaSite" id="TCLT_0000263201-mRNA-1">
    <property type="protein sequence ID" value="TCLT_0000263201-mRNA-1"/>
    <property type="gene ID" value="TCLT_0000263201"/>
</dbReference>
<dbReference type="OrthoDB" id="5829106at2759"/>
<evidence type="ECO:0000313" key="4">
    <source>
        <dbReference type="WBParaSite" id="TCLT_0000263201-mRNA-1"/>
    </source>
</evidence>
<proteinExistence type="predicted"/>
<reference evidence="4" key="1">
    <citation type="submission" date="2017-02" db="UniProtKB">
        <authorList>
            <consortium name="WormBaseParasite"/>
        </authorList>
    </citation>
    <scope>IDENTIFICATION</scope>
</reference>
<keyword evidence="1" id="KW-0812">Transmembrane</keyword>
<sequence>MQILNAIKANKCFHKTTAFDFLKTFRIGVYGFFQIYSIFFLHNKSHENCADIQIMKLIILAQIITLLVTQLVLLGNAKTECSISNFDLAFPNYDYIVYGIRSDTKIFIAPKNLLKKHTDEKFRFALKNDYEPATQATEAILYYEAFMVEVHGLLQFIAFWQEPIYRDVGVTEVFGLSRLTYVEAFRLGFEPRENQLLSSIQHTTLLYFSDLTTNHLKLRTTKDGRIFVFKTATNHNRQYEIILGRTGAKLFVENTIVTNSPPRISRDVIILGNHNNEYKKW</sequence>
<protein>
    <submittedName>
        <fullName evidence="2 4">Uncharacterized protein</fullName>
    </submittedName>
</protein>
<evidence type="ECO:0000313" key="2">
    <source>
        <dbReference type="EMBL" id="VDM98700.1"/>
    </source>
</evidence>
<dbReference type="AlphaFoldDB" id="A0A0N5CQY2"/>
<reference evidence="2 3" key="2">
    <citation type="submission" date="2018-11" db="EMBL/GenBank/DDBJ databases">
        <authorList>
            <consortium name="Pathogen Informatics"/>
        </authorList>
    </citation>
    <scope>NUCLEOTIDE SEQUENCE [LARGE SCALE GENOMIC DNA]</scope>
</reference>
<keyword evidence="1" id="KW-1133">Transmembrane helix</keyword>
<gene>
    <name evidence="2" type="ORF">TCLT_LOCUS2633</name>
</gene>
<feature type="transmembrane region" description="Helical" evidence="1">
    <location>
        <begin position="54"/>
        <end position="75"/>
    </location>
</feature>
<name>A0A0N5CQY2_THECL</name>
<accession>A0A0N5CQY2</accession>
<evidence type="ECO:0000256" key="1">
    <source>
        <dbReference type="SAM" id="Phobius"/>
    </source>
</evidence>
<organism evidence="4">
    <name type="scientific">Thelazia callipaeda</name>
    <name type="common">Oriental eyeworm</name>
    <name type="synonym">Parasitic nematode</name>
    <dbReference type="NCBI Taxonomy" id="103827"/>
    <lineage>
        <taxon>Eukaryota</taxon>
        <taxon>Metazoa</taxon>
        <taxon>Ecdysozoa</taxon>
        <taxon>Nematoda</taxon>
        <taxon>Chromadorea</taxon>
        <taxon>Rhabditida</taxon>
        <taxon>Spirurina</taxon>
        <taxon>Spiruromorpha</taxon>
        <taxon>Thelazioidea</taxon>
        <taxon>Thelaziidae</taxon>
        <taxon>Thelazia</taxon>
    </lineage>
</organism>
<evidence type="ECO:0000313" key="3">
    <source>
        <dbReference type="Proteomes" id="UP000276776"/>
    </source>
</evidence>
<keyword evidence="3" id="KW-1185">Reference proteome</keyword>